<dbReference type="Proteomes" id="UP001501257">
    <property type="component" value="Unassembled WGS sequence"/>
</dbReference>
<comment type="caution">
    <text evidence="2">The sequence shown here is derived from an EMBL/GenBank/DDBJ whole genome shotgun (WGS) entry which is preliminary data.</text>
</comment>
<dbReference type="EMBL" id="BAABLK010000008">
    <property type="protein sequence ID" value="GAA5225951.1"/>
    <property type="molecule type" value="Genomic_DNA"/>
</dbReference>
<dbReference type="SUPFAM" id="SSF50129">
    <property type="entry name" value="GroES-like"/>
    <property type="match status" value="1"/>
</dbReference>
<sequence>MDLGWILTDGGTYLGMKGQLAALKGQGRRVGPSTPTPHKVLATLKEHSARPPPSLDQNRMQQHTDPKQSAVPQAMHAAFIDAPGTPGKIRYGLLPVPVPGHEELLLRTEVLAVDHVDLPVRSGAYPTRMEFAFIVGRDVVGILAGHRGIQPRAQVLVQFPGPCRPPGKFQRLRPGPGRMRPCLARRGSTHLGRNRSSWCGHRVPGIAA</sequence>
<evidence type="ECO:0000313" key="2">
    <source>
        <dbReference type="EMBL" id="GAA5225951.1"/>
    </source>
</evidence>
<gene>
    <name evidence="2" type="ORF">GCM10025778_04810</name>
</gene>
<proteinExistence type="predicted"/>
<organism evidence="2 3">
    <name type="scientific">Paeniglutamicibacter antarcticus</name>
    <dbReference type="NCBI Taxonomy" id="494023"/>
    <lineage>
        <taxon>Bacteria</taxon>
        <taxon>Bacillati</taxon>
        <taxon>Actinomycetota</taxon>
        <taxon>Actinomycetes</taxon>
        <taxon>Micrococcales</taxon>
        <taxon>Micrococcaceae</taxon>
        <taxon>Paeniglutamicibacter</taxon>
    </lineage>
</organism>
<dbReference type="InterPro" id="IPR011032">
    <property type="entry name" value="GroES-like_sf"/>
</dbReference>
<keyword evidence="3" id="KW-1185">Reference proteome</keyword>
<evidence type="ECO:0000313" key="3">
    <source>
        <dbReference type="Proteomes" id="UP001501257"/>
    </source>
</evidence>
<evidence type="ECO:0008006" key="4">
    <source>
        <dbReference type="Google" id="ProtNLM"/>
    </source>
</evidence>
<dbReference type="Gene3D" id="3.90.180.10">
    <property type="entry name" value="Medium-chain alcohol dehydrogenases, catalytic domain"/>
    <property type="match status" value="1"/>
</dbReference>
<accession>A0ABP9THC4</accession>
<protein>
    <recommendedName>
        <fullName evidence="4">Alcohol dehydrogenase-like protein</fullName>
    </recommendedName>
</protein>
<feature type="region of interest" description="Disordered" evidence="1">
    <location>
        <begin position="47"/>
        <end position="69"/>
    </location>
</feature>
<reference evidence="3" key="1">
    <citation type="journal article" date="2019" name="Int. J. Syst. Evol. Microbiol.">
        <title>The Global Catalogue of Microorganisms (GCM) 10K type strain sequencing project: providing services to taxonomists for standard genome sequencing and annotation.</title>
        <authorList>
            <consortium name="The Broad Institute Genomics Platform"/>
            <consortium name="The Broad Institute Genome Sequencing Center for Infectious Disease"/>
            <person name="Wu L."/>
            <person name="Ma J."/>
        </authorList>
    </citation>
    <scope>NUCLEOTIDE SEQUENCE [LARGE SCALE GENOMIC DNA]</scope>
    <source>
        <strain evidence="3">JCM 18952</strain>
    </source>
</reference>
<evidence type="ECO:0000256" key="1">
    <source>
        <dbReference type="SAM" id="MobiDB-lite"/>
    </source>
</evidence>
<name>A0ABP9THC4_9MICC</name>